<sequence length="227" mass="26750">MVIEESKRSSGYLVTFNEADVIEINMLDDGFRHWSIMIYRTTYKSESEWEEFLRRFLGQVHQTLEYYEGLDMWDSFRPTVIDDKNRFDGATPAQIRDAFKEWAMTACETEQGVTYERTEWAYGARYRLCILVDEEAVQSVLEIPEEELDELNTTGFVVMINGRWVAEIVEWEEDDDGYEPLYGCSRQDVGWMKVRYDRAQIVASTTMRNGSDWGLEYRRPPAICFHS</sequence>
<name>A0A9W9M3H1_9EURO</name>
<accession>A0A9W9M3H1</accession>
<protein>
    <submittedName>
        <fullName evidence="1">Uncharacterized protein</fullName>
    </submittedName>
</protein>
<dbReference type="AlphaFoldDB" id="A0A9W9M3H1"/>
<reference evidence="1" key="2">
    <citation type="journal article" date="2023" name="IMA Fungus">
        <title>Comparative genomic study of the Penicillium genus elucidates a diverse pangenome and 15 lateral gene transfer events.</title>
        <authorList>
            <person name="Petersen C."/>
            <person name="Sorensen T."/>
            <person name="Nielsen M.R."/>
            <person name="Sondergaard T.E."/>
            <person name="Sorensen J.L."/>
            <person name="Fitzpatrick D.A."/>
            <person name="Frisvad J.C."/>
            <person name="Nielsen K.L."/>
        </authorList>
    </citation>
    <scope>NUCLEOTIDE SEQUENCE</scope>
    <source>
        <strain evidence="1">IBT 16849</strain>
    </source>
</reference>
<evidence type="ECO:0000313" key="1">
    <source>
        <dbReference type="EMBL" id="KAJ5188291.1"/>
    </source>
</evidence>
<organism evidence="1 2">
    <name type="scientific">Penicillium cf. griseofulvum</name>
    <dbReference type="NCBI Taxonomy" id="2972120"/>
    <lineage>
        <taxon>Eukaryota</taxon>
        <taxon>Fungi</taxon>
        <taxon>Dikarya</taxon>
        <taxon>Ascomycota</taxon>
        <taxon>Pezizomycotina</taxon>
        <taxon>Eurotiomycetes</taxon>
        <taxon>Eurotiomycetidae</taxon>
        <taxon>Eurotiales</taxon>
        <taxon>Aspergillaceae</taxon>
        <taxon>Penicillium</taxon>
    </lineage>
</organism>
<keyword evidence="2" id="KW-1185">Reference proteome</keyword>
<evidence type="ECO:0000313" key="2">
    <source>
        <dbReference type="Proteomes" id="UP001150879"/>
    </source>
</evidence>
<gene>
    <name evidence="1" type="ORF">N7472_007305</name>
</gene>
<comment type="caution">
    <text evidence="1">The sequence shown here is derived from an EMBL/GenBank/DDBJ whole genome shotgun (WGS) entry which is preliminary data.</text>
</comment>
<dbReference type="EMBL" id="JAPQKP010000005">
    <property type="protein sequence ID" value="KAJ5188291.1"/>
    <property type="molecule type" value="Genomic_DNA"/>
</dbReference>
<dbReference type="Proteomes" id="UP001150879">
    <property type="component" value="Unassembled WGS sequence"/>
</dbReference>
<dbReference type="OrthoDB" id="4424523at2759"/>
<proteinExistence type="predicted"/>
<reference evidence="1" key="1">
    <citation type="submission" date="2022-11" db="EMBL/GenBank/DDBJ databases">
        <authorList>
            <person name="Petersen C."/>
        </authorList>
    </citation>
    <scope>NUCLEOTIDE SEQUENCE</scope>
    <source>
        <strain evidence="1">IBT 16849</strain>
    </source>
</reference>